<keyword evidence="1" id="KW-0812">Transmembrane</keyword>
<organism evidence="2 3">
    <name type="scientific">Photorhabdus hindustanensis</name>
    <dbReference type="NCBI Taxonomy" id="2918802"/>
    <lineage>
        <taxon>Bacteria</taxon>
        <taxon>Pseudomonadati</taxon>
        <taxon>Pseudomonadota</taxon>
        <taxon>Gammaproteobacteria</taxon>
        <taxon>Enterobacterales</taxon>
        <taxon>Morganellaceae</taxon>
        <taxon>Photorhabdus</taxon>
    </lineage>
</organism>
<dbReference type="AlphaFoldDB" id="A0A2S8Q3J2"/>
<comment type="caution">
    <text evidence="2">The sequence shown here is derived from an EMBL/GenBank/DDBJ whole genome shotgun (WGS) entry which is preliminary data.</text>
</comment>
<protein>
    <submittedName>
        <fullName evidence="2">Uncharacterized protein</fullName>
    </submittedName>
</protein>
<keyword evidence="1" id="KW-0472">Membrane</keyword>
<dbReference type="Proteomes" id="UP000239550">
    <property type="component" value="Unassembled WGS sequence"/>
</dbReference>
<evidence type="ECO:0000256" key="1">
    <source>
        <dbReference type="SAM" id="Phobius"/>
    </source>
</evidence>
<gene>
    <name evidence="2" type="ORF">C6H66_08810</name>
</gene>
<feature type="transmembrane region" description="Helical" evidence="1">
    <location>
        <begin position="39"/>
        <end position="57"/>
    </location>
</feature>
<reference evidence="2 3" key="1">
    <citation type="submission" date="2018-02" db="EMBL/GenBank/DDBJ databases">
        <title>Five New Genomes of Indian Photorhabdus Isolates TSA.</title>
        <authorList>
            <person name="Dubay B."/>
            <person name="Somvanshi V.S."/>
        </authorList>
    </citation>
    <scope>NUCLEOTIDE SEQUENCE [LARGE SCALE GENOMIC DNA]</scope>
    <source>
        <strain evidence="2 3">H1</strain>
    </source>
</reference>
<dbReference type="EMBL" id="PUWT01000022">
    <property type="protein sequence ID" value="PQQ26681.1"/>
    <property type="molecule type" value="Genomic_DNA"/>
</dbReference>
<name>A0A2S8Q3J2_9GAMM</name>
<keyword evidence="1" id="KW-1133">Transmembrane helix</keyword>
<evidence type="ECO:0000313" key="2">
    <source>
        <dbReference type="EMBL" id="PQQ26681.1"/>
    </source>
</evidence>
<sequence length="93" mass="11005">MHLWICAKGALLNTLFTVKDVILNIFLKKSDWMRQLKKWTLILIPLIYFLPSLVLSLKIKYKKKEKRENQSIDLMKMGKFKLQAQNSSIKTTH</sequence>
<evidence type="ECO:0000313" key="3">
    <source>
        <dbReference type="Proteomes" id="UP000239550"/>
    </source>
</evidence>
<keyword evidence="3" id="KW-1185">Reference proteome</keyword>
<accession>A0A2S8Q3J2</accession>
<proteinExistence type="predicted"/>